<evidence type="ECO:0000256" key="1">
    <source>
        <dbReference type="ARBA" id="ARBA00005854"/>
    </source>
</evidence>
<accession>A0A6B1DAW0</accession>
<evidence type="ECO:0000259" key="6">
    <source>
        <dbReference type="Pfam" id="PF02826"/>
    </source>
</evidence>
<keyword evidence="3" id="KW-0520">NAD</keyword>
<comment type="caution">
    <text evidence="7">The sequence shown here is derived from an EMBL/GenBank/DDBJ whole genome shotgun (WGS) entry which is preliminary data.</text>
</comment>
<feature type="domain" description="D-isomer specific 2-hydroxyacid dehydrogenase NAD-binding" evidence="6">
    <location>
        <begin position="124"/>
        <end position="304"/>
    </location>
</feature>
<dbReference type="Gene3D" id="3.40.50.720">
    <property type="entry name" value="NAD(P)-binding Rossmann-like Domain"/>
    <property type="match status" value="2"/>
</dbReference>
<dbReference type="CDD" id="cd05300">
    <property type="entry name" value="2-Hacid_dh_1"/>
    <property type="match status" value="1"/>
</dbReference>
<dbReference type="PANTHER" id="PTHR10996:SF283">
    <property type="entry name" value="GLYOXYLATE_HYDROXYPYRUVATE REDUCTASE B"/>
    <property type="match status" value="1"/>
</dbReference>
<dbReference type="Pfam" id="PF00389">
    <property type="entry name" value="2-Hacid_dh"/>
    <property type="match status" value="1"/>
</dbReference>
<evidence type="ECO:0000313" key="7">
    <source>
        <dbReference type="EMBL" id="MYC96147.1"/>
    </source>
</evidence>
<dbReference type="GO" id="GO:0005829">
    <property type="term" value="C:cytosol"/>
    <property type="evidence" value="ECO:0007669"/>
    <property type="project" value="TreeGrafter"/>
</dbReference>
<evidence type="ECO:0000256" key="4">
    <source>
        <dbReference type="RuleBase" id="RU003719"/>
    </source>
</evidence>
<keyword evidence="2 4" id="KW-0560">Oxidoreductase</keyword>
<protein>
    <submittedName>
        <fullName evidence="7">D-2-hydroxyacid dehydrogenase</fullName>
    </submittedName>
</protein>
<feature type="domain" description="D-isomer specific 2-hydroxyacid dehydrogenase catalytic" evidence="5">
    <location>
        <begin position="44"/>
        <end position="330"/>
    </location>
</feature>
<organism evidence="7">
    <name type="scientific">Caldilineaceae bacterium SB0661_bin_32</name>
    <dbReference type="NCBI Taxonomy" id="2605255"/>
    <lineage>
        <taxon>Bacteria</taxon>
        <taxon>Bacillati</taxon>
        <taxon>Chloroflexota</taxon>
        <taxon>Caldilineae</taxon>
        <taxon>Caldilineales</taxon>
        <taxon>Caldilineaceae</taxon>
    </lineage>
</organism>
<dbReference type="GO" id="GO:0051287">
    <property type="term" value="F:NAD binding"/>
    <property type="evidence" value="ECO:0007669"/>
    <property type="project" value="InterPro"/>
</dbReference>
<evidence type="ECO:0000259" key="5">
    <source>
        <dbReference type="Pfam" id="PF00389"/>
    </source>
</evidence>
<dbReference type="InterPro" id="IPR006139">
    <property type="entry name" value="D-isomer_2_OHA_DH_cat_dom"/>
</dbReference>
<dbReference type="PANTHER" id="PTHR10996">
    <property type="entry name" value="2-HYDROXYACID DEHYDROGENASE-RELATED"/>
    <property type="match status" value="1"/>
</dbReference>
<comment type="similarity">
    <text evidence="1 4">Belongs to the D-isomer specific 2-hydroxyacid dehydrogenase family.</text>
</comment>
<dbReference type="FunFam" id="3.40.50.720:FF:000203">
    <property type="entry name" value="D-3-phosphoglycerate dehydrogenase (SerA)"/>
    <property type="match status" value="1"/>
</dbReference>
<sequence>MTPQPFPAPEDLTICFAHVAYQLETIFARRQSGLAGSAPAGQQRIQFFQAWTPEDLAARLPEADVLLVSGFWQNELLDAAPRLRFIQSIGAGVDQFDLDALRQRGIRLATASGVNSNAVSEHAMALILAFTRHIHTGRDRQQSRAWRGMIGDLSLREDELGGKTLLIIGLGKIGSRLAKLARAFDMRVLATKRNPATAAGPADAVHLPEELPALLPQADFVALACPLTPATEKVIDAEAFARMKESAYLINVARGGCVDEPAMLTALRSGAIAGAGIDHFWEEPLPQDAPFWDLENVLITPHTGGETCMYEENLIDILLENLDRLWRGETELQNQVV</sequence>
<evidence type="ECO:0000256" key="2">
    <source>
        <dbReference type="ARBA" id="ARBA00023002"/>
    </source>
</evidence>
<dbReference type="InterPro" id="IPR006140">
    <property type="entry name" value="D-isomer_DH_NAD-bd"/>
</dbReference>
<dbReference type="SUPFAM" id="SSF52283">
    <property type="entry name" value="Formate/glycerate dehydrogenase catalytic domain-like"/>
    <property type="match status" value="1"/>
</dbReference>
<dbReference type="Pfam" id="PF02826">
    <property type="entry name" value="2-Hacid_dh_C"/>
    <property type="match status" value="1"/>
</dbReference>
<dbReference type="GO" id="GO:0030267">
    <property type="term" value="F:glyoxylate reductase (NADPH) activity"/>
    <property type="evidence" value="ECO:0007669"/>
    <property type="project" value="TreeGrafter"/>
</dbReference>
<dbReference type="EMBL" id="VXMH01000074">
    <property type="protein sequence ID" value="MYC96147.1"/>
    <property type="molecule type" value="Genomic_DNA"/>
</dbReference>
<proteinExistence type="inferred from homology"/>
<dbReference type="InterPro" id="IPR050223">
    <property type="entry name" value="D-isomer_2-hydroxyacid_DH"/>
</dbReference>
<dbReference type="AlphaFoldDB" id="A0A6B1DAW0"/>
<dbReference type="InterPro" id="IPR036291">
    <property type="entry name" value="NAD(P)-bd_dom_sf"/>
</dbReference>
<reference evidence="7" key="1">
    <citation type="submission" date="2019-09" db="EMBL/GenBank/DDBJ databases">
        <title>Characterisation of the sponge microbiome using genome-centric metagenomics.</title>
        <authorList>
            <person name="Engelberts J.P."/>
            <person name="Robbins S.J."/>
            <person name="De Goeij J.M."/>
            <person name="Aranda M."/>
            <person name="Bell S.C."/>
            <person name="Webster N.S."/>
        </authorList>
    </citation>
    <scope>NUCLEOTIDE SEQUENCE</scope>
    <source>
        <strain evidence="7">SB0661_bin_32</strain>
    </source>
</reference>
<gene>
    <name evidence="7" type="ORF">F4X14_14385</name>
</gene>
<dbReference type="SUPFAM" id="SSF51735">
    <property type="entry name" value="NAD(P)-binding Rossmann-fold domains"/>
    <property type="match status" value="1"/>
</dbReference>
<evidence type="ECO:0000256" key="3">
    <source>
        <dbReference type="ARBA" id="ARBA00023027"/>
    </source>
</evidence>
<dbReference type="GO" id="GO:0016618">
    <property type="term" value="F:hydroxypyruvate reductase [NAD(P)H] activity"/>
    <property type="evidence" value="ECO:0007669"/>
    <property type="project" value="TreeGrafter"/>
</dbReference>
<name>A0A6B1DAW0_9CHLR</name>